<accession>A0A2Z7C782</accession>
<proteinExistence type="predicted"/>
<protein>
    <submittedName>
        <fullName evidence="1">Uncharacterized protein</fullName>
    </submittedName>
</protein>
<dbReference type="Gene3D" id="3.90.550.50">
    <property type="match status" value="1"/>
</dbReference>
<dbReference type="Proteomes" id="UP000250235">
    <property type="component" value="Unassembled WGS sequence"/>
</dbReference>
<organism evidence="1 2">
    <name type="scientific">Dorcoceras hygrometricum</name>
    <dbReference type="NCBI Taxonomy" id="472368"/>
    <lineage>
        <taxon>Eukaryota</taxon>
        <taxon>Viridiplantae</taxon>
        <taxon>Streptophyta</taxon>
        <taxon>Embryophyta</taxon>
        <taxon>Tracheophyta</taxon>
        <taxon>Spermatophyta</taxon>
        <taxon>Magnoliopsida</taxon>
        <taxon>eudicotyledons</taxon>
        <taxon>Gunneridae</taxon>
        <taxon>Pentapetalae</taxon>
        <taxon>asterids</taxon>
        <taxon>lamiids</taxon>
        <taxon>Lamiales</taxon>
        <taxon>Gesneriaceae</taxon>
        <taxon>Didymocarpoideae</taxon>
        <taxon>Trichosporeae</taxon>
        <taxon>Loxocarpinae</taxon>
        <taxon>Dorcoceras</taxon>
    </lineage>
</organism>
<dbReference type="InterPro" id="IPR006740">
    <property type="entry name" value="DUF604"/>
</dbReference>
<dbReference type="AlphaFoldDB" id="A0A2Z7C782"/>
<dbReference type="PANTHER" id="PTHR10811">
    <property type="entry name" value="FRINGE-RELATED"/>
    <property type="match status" value="1"/>
</dbReference>
<dbReference type="OrthoDB" id="421979at2759"/>
<reference evidence="1 2" key="1">
    <citation type="journal article" date="2015" name="Proc. Natl. Acad. Sci. U.S.A.">
        <title>The resurrection genome of Boea hygrometrica: A blueprint for survival of dehydration.</title>
        <authorList>
            <person name="Xiao L."/>
            <person name="Yang G."/>
            <person name="Zhang L."/>
            <person name="Yang X."/>
            <person name="Zhao S."/>
            <person name="Ji Z."/>
            <person name="Zhou Q."/>
            <person name="Hu M."/>
            <person name="Wang Y."/>
            <person name="Chen M."/>
            <person name="Xu Y."/>
            <person name="Jin H."/>
            <person name="Xiao X."/>
            <person name="Hu G."/>
            <person name="Bao F."/>
            <person name="Hu Y."/>
            <person name="Wan P."/>
            <person name="Li L."/>
            <person name="Deng X."/>
            <person name="Kuang T."/>
            <person name="Xiang C."/>
            <person name="Zhu J.K."/>
            <person name="Oliver M.J."/>
            <person name="He Y."/>
        </authorList>
    </citation>
    <scope>NUCLEOTIDE SEQUENCE [LARGE SCALE GENOMIC DNA]</scope>
    <source>
        <strain evidence="2">cv. XS01</strain>
    </source>
</reference>
<name>A0A2Z7C782_9LAMI</name>
<keyword evidence="2" id="KW-1185">Reference proteome</keyword>
<dbReference type="EMBL" id="KV000449">
    <property type="protein sequence ID" value="KZV40310.1"/>
    <property type="molecule type" value="Genomic_DNA"/>
</dbReference>
<dbReference type="Pfam" id="PF04646">
    <property type="entry name" value="DUF604"/>
    <property type="match status" value="1"/>
</dbReference>
<sequence>MAIIWRPFTASRVKDFLLLLSAALSFSLLLYVHHLHLHPPDTIFAITGTPPPPYPSPITIKNLLFSIASSSSSFTSRAAYVRMWHSPISHLNTTFVFLDRPVPNRSSFPTLPPIIIPRNSSYLTAGHRIARIVKDAFALNVPDISWYVFGDDDTIFFTENLVKILSKYDHSRWYYIGCSSEMYEQNQKFAFDMAFGGGGYAISAPLVQALYPVLDSCLHRYPHLYGSDARIFSCVSELGVRLTVEPGFHQVDVRGDLLGMLSSHPLSLVASLHHIDAVKPIFPGMSRIHALEHLFKAAHFDPARMLQQTVCYDRANELTVSISWGYAIQLYEENMLLPEVLSVQRTFRPWKRGRDVSSSHFMFNTREFPSDPCERPVVFFLNNVASNSTEVLTNYTRRYDGNCVRGKAIKNLKVISVFSLKQNFDSEQMKAPRRHCCDISVSFDETMAIQIRKCGTGELISMRG</sequence>
<gene>
    <name evidence="1" type="ORF">F511_27396</name>
</gene>
<evidence type="ECO:0000313" key="1">
    <source>
        <dbReference type="EMBL" id="KZV40310.1"/>
    </source>
</evidence>
<evidence type="ECO:0000313" key="2">
    <source>
        <dbReference type="Proteomes" id="UP000250235"/>
    </source>
</evidence>